<feature type="binding site" evidence="7">
    <location>
        <position position="151"/>
    </location>
    <ligand>
        <name>Zn(2+)</name>
        <dbReference type="ChEBI" id="CHEBI:29105"/>
        <note>catalytic</note>
    </ligand>
</feature>
<dbReference type="PROSITE" id="PS01306">
    <property type="entry name" value="UPF0054"/>
    <property type="match status" value="1"/>
</dbReference>
<keyword evidence="3 7" id="KW-0479">Metal-binding</keyword>
<keyword evidence="7" id="KW-0963">Cytoplasm</keyword>
<comment type="function">
    <text evidence="7">Single strand-specific metallo-endoribonuclease involved in late-stage 70S ribosome quality control and in maturation of the 3' terminus of the 16S rRNA.</text>
</comment>
<sequence length="180" mass="20795">MVRITVRNLQKRVFAYPQKTRKSPSAISWRTMVWLPLAKAITLSDFRSGTGKYKILSCTIKKLISKALKEEGVEKEGEITICFANDTLIRKLNARYLKKNKPTDVLTFDLTNFQDKRQLFADIIISTDTAIRNARVFKTAPLYELSLYSIHGLLHLLGYDDHSEESRKIMRGKELKYVHT</sequence>
<evidence type="ECO:0000256" key="3">
    <source>
        <dbReference type="ARBA" id="ARBA00022723"/>
    </source>
</evidence>
<keyword evidence="5 7" id="KW-0378">Hydrolase</keyword>
<dbReference type="EC" id="3.1.-.-" evidence="7"/>
<dbReference type="Gene3D" id="3.40.390.30">
    <property type="entry name" value="Metalloproteases ('zincins'), catalytic domain"/>
    <property type="match status" value="1"/>
</dbReference>
<evidence type="ECO:0000313" key="8">
    <source>
        <dbReference type="EMBL" id="PIP18590.1"/>
    </source>
</evidence>
<dbReference type="InterPro" id="IPR020549">
    <property type="entry name" value="YbeY_CS"/>
</dbReference>
<evidence type="ECO:0000256" key="1">
    <source>
        <dbReference type="ARBA" id="ARBA00010875"/>
    </source>
</evidence>
<dbReference type="Pfam" id="PF02130">
    <property type="entry name" value="YbeY"/>
    <property type="match status" value="1"/>
</dbReference>
<dbReference type="NCBIfam" id="TIGR00043">
    <property type="entry name" value="rRNA maturation RNase YbeY"/>
    <property type="match status" value="1"/>
</dbReference>
<protein>
    <recommendedName>
        <fullName evidence="7">Endoribonuclease YbeY</fullName>
        <ecNumber evidence="7">3.1.-.-</ecNumber>
    </recommendedName>
</protein>
<dbReference type="PANTHER" id="PTHR46986">
    <property type="entry name" value="ENDORIBONUCLEASE YBEY, CHLOROPLASTIC"/>
    <property type="match status" value="1"/>
</dbReference>
<evidence type="ECO:0000313" key="9">
    <source>
        <dbReference type="Proteomes" id="UP000231292"/>
    </source>
</evidence>
<comment type="cofactor">
    <cofactor evidence="7">
        <name>Zn(2+)</name>
        <dbReference type="ChEBI" id="CHEBI:29105"/>
    </cofactor>
    <text evidence="7">Binds 1 zinc ion.</text>
</comment>
<dbReference type="GO" id="GO:0005737">
    <property type="term" value="C:cytoplasm"/>
    <property type="evidence" value="ECO:0007669"/>
    <property type="project" value="UniProtKB-SubCell"/>
</dbReference>
<dbReference type="EMBL" id="PCRK01000190">
    <property type="protein sequence ID" value="PIP18590.1"/>
    <property type="molecule type" value="Genomic_DNA"/>
</dbReference>
<evidence type="ECO:0000256" key="4">
    <source>
        <dbReference type="ARBA" id="ARBA00022759"/>
    </source>
</evidence>
<dbReference type="Proteomes" id="UP000231292">
    <property type="component" value="Unassembled WGS sequence"/>
</dbReference>
<dbReference type="GO" id="GO:0006364">
    <property type="term" value="P:rRNA processing"/>
    <property type="evidence" value="ECO:0007669"/>
    <property type="project" value="UniProtKB-UniRule"/>
</dbReference>
<reference evidence="8 9" key="1">
    <citation type="submission" date="2017-09" db="EMBL/GenBank/DDBJ databases">
        <title>Depth-based differentiation of microbial function through sediment-hosted aquifers and enrichment of novel symbionts in the deep terrestrial subsurface.</title>
        <authorList>
            <person name="Probst A.J."/>
            <person name="Ladd B."/>
            <person name="Jarett J.K."/>
            <person name="Geller-Mcgrath D.E."/>
            <person name="Sieber C.M."/>
            <person name="Emerson J.B."/>
            <person name="Anantharaman K."/>
            <person name="Thomas B.C."/>
            <person name="Malmstrom R."/>
            <person name="Stieglmeier M."/>
            <person name="Klingl A."/>
            <person name="Woyke T."/>
            <person name="Ryan C.M."/>
            <person name="Banfield J.F."/>
        </authorList>
    </citation>
    <scope>NUCLEOTIDE SEQUENCE [LARGE SCALE GENOMIC DNA]</scope>
    <source>
        <strain evidence="8">CG23_combo_of_CG06-09_8_20_14_all_41_10</strain>
    </source>
</reference>
<dbReference type="InterPro" id="IPR023091">
    <property type="entry name" value="MetalPrtase_cat_dom_sf_prd"/>
</dbReference>
<proteinExistence type="inferred from homology"/>
<feature type="binding site" evidence="7">
    <location>
        <position position="161"/>
    </location>
    <ligand>
        <name>Zn(2+)</name>
        <dbReference type="ChEBI" id="CHEBI:29105"/>
        <note>catalytic</note>
    </ligand>
</feature>
<dbReference type="SUPFAM" id="SSF55486">
    <property type="entry name" value="Metalloproteases ('zincins'), catalytic domain"/>
    <property type="match status" value="1"/>
</dbReference>
<dbReference type="HAMAP" id="MF_00009">
    <property type="entry name" value="Endoribonucl_YbeY"/>
    <property type="match status" value="1"/>
</dbReference>
<comment type="similarity">
    <text evidence="1 7">Belongs to the endoribonuclease YbeY family.</text>
</comment>
<evidence type="ECO:0000256" key="7">
    <source>
        <dbReference type="HAMAP-Rule" id="MF_00009"/>
    </source>
</evidence>
<feature type="binding site" evidence="7">
    <location>
        <position position="155"/>
    </location>
    <ligand>
        <name>Zn(2+)</name>
        <dbReference type="ChEBI" id="CHEBI:29105"/>
        <note>catalytic</note>
    </ligand>
</feature>
<keyword evidence="2 7" id="KW-0540">Nuclease</keyword>
<dbReference type="GO" id="GO:0004521">
    <property type="term" value="F:RNA endonuclease activity"/>
    <property type="evidence" value="ECO:0007669"/>
    <property type="project" value="UniProtKB-UniRule"/>
</dbReference>
<keyword evidence="7" id="KW-0698">rRNA processing</keyword>
<name>A0A2G9YH84_9BACT</name>
<dbReference type="InterPro" id="IPR002036">
    <property type="entry name" value="YbeY"/>
</dbReference>
<evidence type="ECO:0000256" key="2">
    <source>
        <dbReference type="ARBA" id="ARBA00022722"/>
    </source>
</evidence>
<comment type="caution">
    <text evidence="8">The sequence shown here is derived from an EMBL/GenBank/DDBJ whole genome shotgun (WGS) entry which is preliminary data.</text>
</comment>
<comment type="subcellular location">
    <subcellularLocation>
        <location evidence="7">Cytoplasm</location>
    </subcellularLocation>
</comment>
<keyword evidence="6 7" id="KW-0862">Zinc</keyword>
<keyword evidence="7" id="KW-0690">Ribosome biogenesis</keyword>
<evidence type="ECO:0000256" key="5">
    <source>
        <dbReference type="ARBA" id="ARBA00022801"/>
    </source>
</evidence>
<dbReference type="GO" id="GO:0004222">
    <property type="term" value="F:metalloendopeptidase activity"/>
    <property type="evidence" value="ECO:0007669"/>
    <property type="project" value="InterPro"/>
</dbReference>
<organism evidence="8 9">
    <name type="scientific">Candidatus Sherwoodlollariibacterium unditelluris</name>
    <dbReference type="NCBI Taxonomy" id="1974757"/>
    <lineage>
        <taxon>Bacteria</taxon>
        <taxon>Pseudomonadati</taxon>
        <taxon>Candidatus Omnitrophota</taxon>
        <taxon>Candidatus Sherwoodlollariibacterium</taxon>
    </lineage>
</organism>
<evidence type="ECO:0000256" key="6">
    <source>
        <dbReference type="ARBA" id="ARBA00022833"/>
    </source>
</evidence>
<keyword evidence="4 7" id="KW-0255">Endonuclease</keyword>
<gene>
    <name evidence="7 8" type="primary">ybeY</name>
    <name evidence="8" type="ORF">COX41_07395</name>
</gene>
<dbReference type="PANTHER" id="PTHR46986:SF1">
    <property type="entry name" value="ENDORIBONUCLEASE YBEY, CHLOROPLASTIC"/>
    <property type="match status" value="1"/>
</dbReference>
<accession>A0A2G9YH84</accession>
<dbReference type="GO" id="GO:0008270">
    <property type="term" value="F:zinc ion binding"/>
    <property type="evidence" value="ECO:0007669"/>
    <property type="project" value="UniProtKB-UniRule"/>
</dbReference>
<dbReference type="AlphaFoldDB" id="A0A2G9YH84"/>